<feature type="compositionally biased region" description="Basic and acidic residues" evidence="1">
    <location>
        <begin position="460"/>
        <end position="480"/>
    </location>
</feature>
<feature type="compositionally biased region" description="Basic residues" evidence="1">
    <location>
        <begin position="502"/>
        <end position="518"/>
    </location>
</feature>
<feature type="region of interest" description="Disordered" evidence="1">
    <location>
        <begin position="420"/>
        <end position="730"/>
    </location>
</feature>
<feature type="compositionally biased region" description="Basic and acidic residues" evidence="1">
    <location>
        <begin position="647"/>
        <end position="664"/>
    </location>
</feature>
<feature type="compositionally biased region" description="Basic residues" evidence="1">
    <location>
        <begin position="550"/>
        <end position="563"/>
    </location>
</feature>
<feature type="compositionally biased region" description="Basic and acidic residues" evidence="1">
    <location>
        <begin position="96"/>
        <end position="110"/>
    </location>
</feature>
<evidence type="ECO:0000256" key="1">
    <source>
        <dbReference type="SAM" id="MobiDB-lite"/>
    </source>
</evidence>
<dbReference type="AlphaFoldDB" id="A0AAD2G8V6"/>
<feature type="compositionally biased region" description="Polar residues" evidence="1">
    <location>
        <begin position="1"/>
        <end position="15"/>
    </location>
</feature>
<proteinExistence type="predicted"/>
<reference evidence="2" key="1">
    <citation type="submission" date="2023-08" db="EMBL/GenBank/DDBJ databases">
        <authorList>
            <person name="Audoor S."/>
            <person name="Bilcke G."/>
        </authorList>
    </citation>
    <scope>NUCLEOTIDE SEQUENCE</scope>
</reference>
<feature type="compositionally biased region" description="Polar residues" evidence="1">
    <location>
        <begin position="600"/>
        <end position="617"/>
    </location>
</feature>
<feature type="compositionally biased region" description="Low complexity" evidence="1">
    <location>
        <begin position="481"/>
        <end position="491"/>
    </location>
</feature>
<comment type="caution">
    <text evidence="2">The sequence shown here is derived from an EMBL/GenBank/DDBJ whole genome shotgun (WGS) entry which is preliminary data.</text>
</comment>
<organism evidence="2 3">
    <name type="scientific">Cylindrotheca closterium</name>
    <dbReference type="NCBI Taxonomy" id="2856"/>
    <lineage>
        <taxon>Eukaryota</taxon>
        <taxon>Sar</taxon>
        <taxon>Stramenopiles</taxon>
        <taxon>Ochrophyta</taxon>
        <taxon>Bacillariophyta</taxon>
        <taxon>Bacillariophyceae</taxon>
        <taxon>Bacillariophycidae</taxon>
        <taxon>Bacillariales</taxon>
        <taxon>Bacillariaceae</taxon>
        <taxon>Cylindrotheca</taxon>
    </lineage>
</organism>
<feature type="compositionally biased region" description="Polar residues" evidence="1">
    <location>
        <begin position="111"/>
        <end position="121"/>
    </location>
</feature>
<feature type="compositionally biased region" description="Polar residues" evidence="1">
    <location>
        <begin position="492"/>
        <end position="501"/>
    </location>
</feature>
<evidence type="ECO:0000313" key="2">
    <source>
        <dbReference type="EMBL" id="CAJ1966382.1"/>
    </source>
</evidence>
<feature type="compositionally biased region" description="Polar residues" evidence="1">
    <location>
        <begin position="521"/>
        <end position="530"/>
    </location>
</feature>
<feature type="compositionally biased region" description="Acidic residues" evidence="1">
    <location>
        <begin position="54"/>
        <end position="67"/>
    </location>
</feature>
<feature type="region of interest" description="Disordered" evidence="1">
    <location>
        <begin position="192"/>
        <end position="402"/>
    </location>
</feature>
<dbReference type="EMBL" id="CAKOGP040002280">
    <property type="protein sequence ID" value="CAJ1966382.1"/>
    <property type="molecule type" value="Genomic_DNA"/>
</dbReference>
<feature type="region of interest" description="Disordered" evidence="1">
    <location>
        <begin position="1"/>
        <end position="121"/>
    </location>
</feature>
<feature type="compositionally biased region" description="Basic residues" evidence="1">
    <location>
        <begin position="387"/>
        <end position="396"/>
    </location>
</feature>
<feature type="compositionally biased region" description="Low complexity" evidence="1">
    <location>
        <begin position="337"/>
        <end position="358"/>
    </location>
</feature>
<protein>
    <submittedName>
        <fullName evidence="2">Uncharacterized protein</fullName>
    </submittedName>
</protein>
<accession>A0AAD2G8V6</accession>
<sequence>MTMETLTSSPNQVTPHSPMDDHSHASTMDHSAIMTTAVNVAESKEFWPPPPPVSEDDQVVGEVDETTVYETASTDSSEVEEMSIKEEDQEKEEDESPVRKAPEEPSKAPKQEQSLQAESSHSSYFPVISLHDSQHSIVSGLTAFDRSAHKSGSGDKVDRLREELSMLKLNVLKDGHHFSKEEIVNVLDKIQEDLCGGGGGKPSSQLSVISSDGEDSSIAGSEYGDDSSSKRRKKSKSLPPVERGRKKPRKPKKNKSRDVPPSPKTPRSSISKRGKRSSEGSSRRKQRTIKAQSERSSRSLPVEDGFNSEALRKILKGEGTSKMSTLREERSTDTRSTKSSTKSKGRSSSLNPKSRSNSIAAPKMGRKPPDAVAADFSGQLNDTQGLKKGKAPRRKSAPMMGADFDHLAVLQQAAIFKTELNDVEQQQEPRRRERKQKGKAPRRQSAPMMGADFDVFAARFQEEKQQQKEQRASGDDKTRSSTESASIAGSSVNTDNESAATNKKKKKSKKIKSSRRRTMSAVYTDQSGQLNPIDLSARTEGEDSSVGSFTRKKKKSRKPKNRHASMEVLPSNLSQPVKLERHQTFDSVISRLQQQQQTQETSVTPKQSRRASISDFTKFSEHMTVDSLEEEKTNNDNRNELNIYHSPKKEDPEASDDMSSRVLEDESDSPVPPVTRSKLAQAKRKSTQFFSKVGSAASIITSPRSARRKKKTSLGKSSLTIPGLNGLNSA</sequence>
<feature type="compositionally biased region" description="Basic and acidic residues" evidence="1">
    <location>
        <begin position="618"/>
        <end position="639"/>
    </location>
</feature>
<dbReference type="Proteomes" id="UP001295423">
    <property type="component" value="Unassembled WGS sequence"/>
</dbReference>
<feature type="compositionally biased region" description="Basic residues" evidence="1">
    <location>
        <begin position="244"/>
        <end position="255"/>
    </location>
</feature>
<name>A0AAD2G8V6_9STRA</name>
<keyword evidence="3" id="KW-1185">Reference proteome</keyword>
<gene>
    <name evidence="2" type="ORF">CYCCA115_LOCUS21966</name>
</gene>
<feature type="compositionally biased region" description="Basic and acidic residues" evidence="1">
    <location>
        <begin position="325"/>
        <end position="336"/>
    </location>
</feature>
<feature type="compositionally biased region" description="Polar residues" evidence="1">
    <location>
        <begin position="25"/>
        <end position="38"/>
    </location>
</feature>
<feature type="compositionally biased region" description="Basic residues" evidence="1">
    <location>
        <begin position="432"/>
        <end position="442"/>
    </location>
</feature>
<evidence type="ECO:0000313" key="3">
    <source>
        <dbReference type="Proteomes" id="UP001295423"/>
    </source>
</evidence>